<keyword evidence="2" id="KW-1003">Cell membrane</keyword>
<protein>
    <submittedName>
        <fullName evidence="8">ABC transporter permease</fullName>
    </submittedName>
</protein>
<reference evidence="8 9" key="1">
    <citation type="submission" date="2019-03" db="EMBL/GenBank/DDBJ databases">
        <title>Draft genome sequences of novel Actinobacteria.</title>
        <authorList>
            <person name="Sahin N."/>
            <person name="Ay H."/>
            <person name="Saygin H."/>
        </authorList>
    </citation>
    <scope>NUCLEOTIDE SEQUENCE [LARGE SCALE GENOMIC DNA]</scope>
    <source>
        <strain evidence="8 9">5K138</strain>
    </source>
</reference>
<feature type="transmembrane region" description="Helical" evidence="7">
    <location>
        <begin position="279"/>
        <end position="297"/>
    </location>
</feature>
<evidence type="ECO:0000256" key="7">
    <source>
        <dbReference type="SAM" id="Phobius"/>
    </source>
</evidence>
<keyword evidence="9" id="KW-1185">Reference proteome</keyword>
<dbReference type="OrthoDB" id="9808136at2"/>
<proteinExistence type="predicted"/>
<dbReference type="EMBL" id="SMKZ01000072">
    <property type="protein sequence ID" value="TDD97759.1"/>
    <property type="molecule type" value="Genomic_DNA"/>
</dbReference>
<evidence type="ECO:0000256" key="3">
    <source>
        <dbReference type="ARBA" id="ARBA00022692"/>
    </source>
</evidence>
<dbReference type="InterPro" id="IPR001851">
    <property type="entry name" value="ABC_transp_permease"/>
</dbReference>
<organism evidence="8 9">
    <name type="scientific">Jiangella asiatica</name>
    <dbReference type="NCBI Taxonomy" id="2530372"/>
    <lineage>
        <taxon>Bacteria</taxon>
        <taxon>Bacillati</taxon>
        <taxon>Actinomycetota</taxon>
        <taxon>Actinomycetes</taxon>
        <taxon>Jiangellales</taxon>
        <taxon>Jiangellaceae</taxon>
        <taxon>Jiangella</taxon>
    </lineage>
</organism>
<evidence type="ECO:0000256" key="5">
    <source>
        <dbReference type="ARBA" id="ARBA00023136"/>
    </source>
</evidence>
<feature type="transmembrane region" description="Helical" evidence="7">
    <location>
        <begin position="106"/>
        <end position="129"/>
    </location>
</feature>
<evidence type="ECO:0000313" key="8">
    <source>
        <dbReference type="EMBL" id="TDD97759.1"/>
    </source>
</evidence>
<keyword evidence="5 7" id="KW-0472">Membrane</keyword>
<dbReference type="CDD" id="cd06579">
    <property type="entry name" value="TM_PBP1_transp_AraH_like"/>
    <property type="match status" value="1"/>
</dbReference>
<sequence length="420" mass="42373">MSRVLAVAGRGVTSRRRLGSTEIVWLALVGVLVVGAVLVAIDGHNLLSTANTRDMLTRSSLLGFVAIGQTLVILCRSLDLSVGYVMALCSLIAATTMDGDPARVPLAVAAVLVVAGLIGLGNGLIISALKVNPFIATLGVGLIIKGYLDTEYQGPAGDVPSSFQQFGYSRIGPIPVSTLVMLAVAVAAIVYLRKTRTGYHMFAVGGSADVARLSGIRTGRVIVTAHVLCSIAAGLAGLLIAARFGTGSALVYDSGYDLESIAAVVLGGTLLLGGRGGIGGTIAGVLILAVLDTVFNILEVDPFFKDVLRGVIIVAAVAIYARRQIDRKASRVRFGDGGNGGGPNGGGPNGGDDDGGGGAASLETPTGRTVQAGSPGGTDGTDQRPGAGGPLEPSVRTDGGPAAHRVHGPARHLDGMGGAR</sequence>
<keyword evidence="3 7" id="KW-0812">Transmembrane</keyword>
<feature type="transmembrane region" description="Helical" evidence="7">
    <location>
        <begin position="221"/>
        <end position="242"/>
    </location>
</feature>
<feature type="transmembrane region" description="Helical" evidence="7">
    <location>
        <begin position="23"/>
        <end position="41"/>
    </location>
</feature>
<evidence type="ECO:0000256" key="6">
    <source>
        <dbReference type="SAM" id="MobiDB-lite"/>
    </source>
</evidence>
<dbReference type="GO" id="GO:0022857">
    <property type="term" value="F:transmembrane transporter activity"/>
    <property type="evidence" value="ECO:0007669"/>
    <property type="project" value="InterPro"/>
</dbReference>
<gene>
    <name evidence="8" type="ORF">E1269_29350</name>
</gene>
<feature type="compositionally biased region" description="Gly residues" evidence="6">
    <location>
        <begin position="335"/>
        <end position="350"/>
    </location>
</feature>
<keyword evidence="4 7" id="KW-1133">Transmembrane helix</keyword>
<dbReference type="Pfam" id="PF02653">
    <property type="entry name" value="BPD_transp_2"/>
    <property type="match status" value="1"/>
</dbReference>
<evidence type="ECO:0000256" key="2">
    <source>
        <dbReference type="ARBA" id="ARBA00022475"/>
    </source>
</evidence>
<dbReference type="PANTHER" id="PTHR32196">
    <property type="entry name" value="ABC TRANSPORTER PERMEASE PROTEIN YPHD-RELATED-RELATED"/>
    <property type="match status" value="1"/>
</dbReference>
<dbReference type="AlphaFoldDB" id="A0A4R5CFG0"/>
<dbReference type="GO" id="GO:0005886">
    <property type="term" value="C:plasma membrane"/>
    <property type="evidence" value="ECO:0007669"/>
    <property type="project" value="UniProtKB-SubCell"/>
</dbReference>
<comment type="caution">
    <text evidence="8">The sequence shown here is derived from an EMBL/GenBank/DDBJ whole genome shotgun (WGS) entry which is preliminary data.</text>
</comment>
<evidence type="ECO:0000256" key="1">
    <source>
        <dbReference type="ARBA" id="ARBA00004651"/>
    </source>
</evidence>
<feature type="compositionally biased region" description="Polar residues" evidence="6">
    <location>
        <begin position="363"/>
        <end position="372"/>
    </location>
</feature>
<feature type="transmembrane region" description="Helical" evidence="7">
    <location>
        <begin position="171"/>
        <end position="192"/>
    </location>
</feature>
<dbReference type="InParanoid" id="A0A4R5CFG0"/>
<evidence type="ECO:0000313" key="9">
    <source>
        <dbReference type="Proteomes" id="UP000294739"/>
    </source>
</evidence>
<dbReference type="Proteomes" id="UP000294739">
    <property type="component" value="Unassembled WGS sequence"/>
</dbReference>
<feature type="transmembrane region" description="Helical" evidence="7">
    <location>
        <begin position="61"/>
        <end position="94"/>
    </location>
</feature>
<accession>A0A4R5CFG0</accession>
<feature type="region of interest" description="Disordered" evidence="6">
    <location>
        <begin position="332"/>
        <end position="420"/>
    </location>
</feature>
<dbReference type="RefSeq" id="WP_131901349.1">
    <property type="nucleotide sequence ID" value="NZ_SMKZ01000072.1"/>
</dbReference>
<evidence type="ECO:0000256" key="4">
    <source>
        <dbReference type="ARBA" id="ARBA00022989"/>
    </source>
</evidence>
<comment type="subcellular location">
    <subcellularLocation>
        <location evidence="1">Cell membrane</location>
        <topology evidence="1">Multi-pass membrane protein</topology>
    </subcellularLocation>
</comment>
<name>A0A4R5CFG0_9ACTN</name>